<gene>
    <name evidence="1" type="ORF">CLUMA_CG001474</name>
</gene>
<dbReference type="EMBL" id="CVRI01000004">
    <property type="protein sequence ID" value="CRK87683.1"/>
    <property type="molecule type" value="Genomic_DNA"/>
</dbReference>
<accession>A0A1J1HIF2</accession>
<reference evidence="1 2" key="1">
    <citation type="submission" date="2015-04" db="EMBL/GenBank/DDBJ databases">
        <authorList>
            <person name="Syromyatnikov M.Y."/>
            <person name="Popov V.N."/>
        </authorList>
    </citation>
    <scope>NUCLEOTIDE SEQUENCE [LARGE SCALE GENOMIC DNA]</scope>
</reference>
<proteinExistence type="predicted"/>
<protein>
    <submittedName>
        <fullName evidence="1">CLUMA_CG001474, isoform A</fullName>
    </submittedName>
</protein>
<sequence>MEQREKARLAWTTQTLQVSWLDFRYRLSRHARDKKKGNTVIVLNISPNLADDLLKLLLLNTKWPNLYTISSSEVPMKFRQLAAINQAMFEEELSD</sequence>
<evidence type="ECO:0000313" key="1">
    <source>
        <dbReference type="EMBL" id="CRK87683.1"/>
    </source>
</evidence>
<organism evidence="1 2">
    <name type="scientific">Clunio marinus</name>
    <dbReference type="NCBI Taxonomy" id="568069"/>
    <lineage>
        <taxon>Eukaryota</taxon>
        <taxon>Metazoa</taxon>
        <taxon>Ecdysozoa</taxon>
        <taxon>Arthropoda</taxon>
        <taxon>Hexapoda</taxon>
        <taxon>Insecta</taxon>
        <taxon>Pterygota</taxon>
        <taxon>Neoptera</taxon>
        <taxon>Endopterygota</taxon>
        <taxon>Diptera</taxon>
        <taxon>Nematocera</taxon>
        <taxon>Chironomoidea</taxon>
        <taxon>Chironomidae</taxon>
        <taxon>Clunio</taxon>
    </lineage>
</organism>
<dbReference type="AlphaFoldDB" id="A0A1J1HIF2"/>
<name>A0A1J1HIF2_9DIPT</name>
<evidence type="ECO:0000313" key="2">
    <source>
        <dbReference type="Proteomes" id="UP000183832"/>
    </source>
</evidence>
<keyword evidence="2" id="KW-1185">Reference proteome</keyword>
<dbReference type="Proteomes" id="UP000183832">
    <property type="component" value="Unassembled WGS sequence"/>
</dbReference>